<reference evidence="3" key="1">
    <citation type="submission" date="2022-11" db="EMBL/GenBank/DDBJ databases">
        <authorList>
            <person name="Petersen C."/>
        </authorList>
    </citation>
    <scope>NUCLEOTIDE SEQUENCE</scope>
    <source>
        <strain evidence="3">IBT 20477</strain>
    </source>
</reference>
<keyword evidence="1" id="KW-0175">Coiled coil</keyword>
<dbReference type="AlphaFoldDB" id="A0A9W9JK29"/>
<evidence type="ECO:0000313" key="3">
    <source>
        <dbReference type="EMBL" id="KAJ5195736.1"/>
    </source>
</evidence>
<organism evidence="3 4">
    <name type="scientific">Penicillium cf. viridicatum</name>
    <dbReference type="NCBI Taxonomy" id="2972119"/>
    <lineage>
        <taxon>Eukaryota</taxon>
        <taxon>Fungi</taxon>
        <taxon>Dikarya</taxon>
        <taxon>Ascomycota</taxon>
        <taxon>Pezizomycotina</taxon>
        <taxon>Eurotiomycetes</taxon>
        <taxon>Eurotiomycetidae</taxon>
        <taxon>Eurotiales</taxon>
        <taxon>Aspergillaceae</taxon>
        <taxon>Penicillium</taxon>
    </lineage>
</organism>
<dbReference type="Proteomes" id="UP001150942">
    <property type="component" value="Unassembled WGS sequence"/>
</dbReference>
<evidence type="ECO:0000256" key="2">
    <source>
        <dbReference type="SAM" id="MobiDB-lite"/>
    </source>
</evidence>
<sequence length="260" mass="29646">MSTETKVPHTPNQGATAPRITSETLESTVRQICIFANSSEMKIASTIIHEIKNQREQIKTKQDELSEVRKKLEEQDKDRGIAMDQWFIGMQKEKSKFKAAEAQIESLHESIGEKDNKLAESAQKIKNIEEEKKKAQLEHLSVKTKANELSEDITLLQKKLKERDTTIDNLQTDKLSMTNSLSSEKKKNDELEKELCSLKSITRESQIRLQKLEGYGFRGHQADEDSMVDGFSSLWDYATDQMHHIMMQDIDSAALSVSMA</sequence>
<dbReference type="EMBL" id="JAPQKQ010000005">
    <property type="protein sequence ID" value="KAJ5195736.1"/>
    <property type="molecule type" value="Genomic_DNA"/>
</dbReference>
<feature type="coiled-coil region" evidence="1">
    <location>
        <begin position="48"/>
        <end position="145"/>
    </location>
</feature>
<name>A0A9W9JK29_9EURO</name>
<feature type="region of interest" description="Disordered" evidence="2">
    <location>
        <begin position="1"/>
        <end position="22"/>
    </location>
</feature>
<reference evidence="3" key="2">
    <citation type="journal article" date="2023" name="IMA Fungus">
        <title>Comparative genomic study of the Penicillium genus elucidates a diverse pangenome and 15 lateral gene transfer events.</title>
        <authorList>
            <person name="Petersen C."/>
            <person name="Sorensen T."/>
            <person name="Nielsen M.R."/>
            <person name="Sondergaard T.E."/>
            <person name="Sorensen J.L."/>
            <person name="Fitzpatrick D.A."/>
            <person name="Frisvad J.C."/>
            <person name="Nielsen K.L."/>
        </authorList>
    </citation>
    <scope>NUCLEOTIDE SEQUENCE</scope>
    <source>
        <strain evidence="3">IBT 20477</strain>
    </source>
</reference>
<gene>
    <name evidence="3" type="ORF">N7449_006215</name>
</gene>
<evidence type="ECO:0000256" key="1">
    <source>
        <dbReference type="SAM" id="Coils"/>
    </source>
</evidence>
<proteinExistence type="predicted"/>
<protein>
    <submittedName>
        <fullName evidence="3">Uncharacterized protein</fullName>
    </submittedName>
</protein>
<dbReference type="OrthoDB" id="5421041at2759"/>
<keyword evidence="4" id="KW-1185">Reference proteome</keyword>
<evidence type="ECO:0000313" key="4">
    <source>
        <dbReference type="Proteomes" id="UP001150942"/>
    </source>
</evidence>
<accession>A0A9W9JK29</accession>
<comment type="caution">
    <text evidence="3">The sequence shown here is derived from an EMBL/GenBank/DDBJ whole genome shotgun (WGS) entry which is preliminary data.</text>
</comment>